<accession>A0A1Y2EVY1</accession>
<comment type="caution">
    <text evidence="3">The sequence shown here is derived from an EMBL/GenBank/DDBJ whole genome shotgun (WGS) entry which is preliminary data.</text>
</comment>
<dbReference type="InterPro" id="IPR001138">
    <property type="entry name" value="Zn2Cys6_DnaBD"/>
</dbReference>
<feature type="domain" description="Zn(2)-C6 fungal-type" evidence="2">
    <location>
        <begin position="23"/>
        <end position="62"/>
    </location>
</feature>
<dbReference type="OrthoDB" id="2529474at2759"/>
<dbReference type="Pfam" id="PF00172">
    <property type="entry name" value="Zn_clus"/>
    <property type="match status" value="1"/>
</dbReference>
<dbReference type="Proteomes" id="UP000193467">
    <property type="component" value="Unassembled WGS sequence"/>
</dbReference>
<evidence type="ECO:0000259" key="2">
    <source>
        <dbReference type="PROSITE" id="PS50048"/>
    </source>
</evidence>
<reference evidence="3 4" key="1">
    <citation type="submission" date="2016-07" db="EMBL/GenBank/DDBJ databases">
        <title>Pervasive Adenine N6-methylation of Active Genes in Fungi.</title>
        <authorList>
            <consortium name="DOE Joint Genome Institute"/>
            <person name="Mondo S.J."/>
            <person name="Dannebaum R.O."/>
            <person name="Kuo R.C."/>
            <person name="Labutti K."/>
            <person name="Haridas S."/>
            <person name="Kuo A."/>
            <person name="Salamov A."/>
            <person name="Ahrendt S.R."/>
            <person name="Lipzen A."/>
            <person name="Sullivan W."/>
            <person name="Andreopoulos W.B."/>
            <person name="Clum A."/>
            <person name="Lindquist E."/>
            <person name="Daum C."/>
            <person name="Ramamoorthy G.K."/>
            <person name="Gryganskyi A."/>
            <person name="Culley D."/>
            <person name="Magnuson J.K."/>
            <person name="James T.Y."/>
            <person name="O'Malley M.A."/>
            <person name="Stajich J.E."/>
            <person name="Spatafora J.W."/>
            <person name="Visel A."/>
            <person name="Grigoriev I.V."/>
        </authorList>
    </citation>
    <scope>NUCLEOTIDE SEQUENCE [LARGE SCALE GENOMIC DNA]</scope>
    <source>
        <strain evidence="3 4">62-1032</strain>
    </source>
</reference>
<evidence type="ECO:0000256" key="1">
    <source>
        <dbReference type="SAM" id="MobiDB-lite"/>
    </source>
</evidence>
<evidence type="ECO:0000313" key="3">
    <source>
        <dbReference type="EMBL" id="ORY75657.1"/>
    </source>
</evidence>
<dbReference type="AlphaFoldDB" id="A0A1Y2EVY1"/>
<feature type="compositionally biased region" description="Low complexity" evidence="1">
    <location>
        <begin position="146"/>
        <end position="163"/>
    </location>
</feature>
<feature type="region of interest" description="Disordered" evidence="1">
    <location>
        <begin position="71"/>
        <end position="93"/>
    </location>
</feature>
<dbReference type="EMBL" id="MCGR01000037">
    <property type="protein sequence ID" value="ORY75657.1"/>
    <property type="molecule type" value="Genomic_DNA"/>
</dbReference>
<protein>
    <recommendedName>
        <fullName evidence="2">Zn(2)-C6 fungal-type domain-containing protein</fullName>
    </recommendedName>
</protein>
<dbReference type="GO" id="GO:0000981">
    <property type="term" value="F:DNA-binding transcription factor activity, RNA polymerase II-specific"/>
    <property type="evidence" value="ECO:0007669"/>
    <property type="project" value="InterPro"/>
</dbReference>
<sequence length="304" mass="32516">MRHSSTKGKHIHLQEPALPKGLACSECKRRKVRCDAVKPACGSCRRTARFEGRDETEVVCEYLPGRKCGTRRRRKASTEVKEEATPPPEPTEALPFALPALDGQFEHYPSAALLLMNHNHLSRTETNSSDWSDYSARSGDVGSQGSSSASTAYTTPSPTSPKSFDPLDALDSTFSTLSFPFAPIPAPSTLPLPPLPSLDSTSYFDALNFAPSTTTTSTSVSEPSTALPTQYPSFDPFSLFALPSATPAAPSTAGYFDLPPVEQQAWLGGAQTSGLDFDWSMGAMSGMPFTPGVLDWEALATATA</sequence>
<dbReference type="Gene3D" id="4.10.240.10">
    <property type="entry name" value="Zn(2)-C6 fungal-type DNA-binding domain"/>
    <property type="match status" value="1"/>
</dbReference>
<dbReference type="GO" id="GO:0008270">
    <property type="term" value="F:zinc ion binding"/>
    <property type="evidence" value="ECO:0007669"/>
    <property type="project" value="InterPro"/>
</dbReference>
<keyword evidence="4" id="KW-1185">Reference proteome</keyword>
<dbReference type="PROSITE" id="PS50048">
    <property type="entry name" value="ZN2_CY6_FUNGAL_2"/>
    <property type="match status" value="1"/>
</dbReference>
<dbReference type="STRING" id="106004.A0A1Y2EVY1"/>
<name>A0A1Y2EVY1_9BASI</name>
<dbReference type="InterPro" id="IPR036864">
    <property type="entry name" value="Zn2-C6_fun-type_DNA-bd_sf"/>
</dbReference>
<dbReference type="SUPFAM" id="SSF57701">
    <property type="entry name" value="Zn2/Cys6 DNA-binding domain"/>
    <property type="match status" value="1"/>
</dbReference>
<dbReference type="InParanoid" id="A0A1Y2EVY1"/>
<evidence type="ECO:0000313" key="4">
    <source>
        <dbReference type="Proteomes" id="UP000193467"/>
    </source>
</evidence>
<proteinExistence type="predicted"/>
<gene>
    <name evidence="3" type="ORF">BCR35DRAFT_306164</name>
</gene>
<feature type="region of interest" description="Disordered" evidence="1">
    <location>
        <begin position="124"/>
        <end position="167"/>
    </location>
</feature>
<dbReference type="CDD" id="cd00067">
    <property type="entry name" value="GAL4"/>
    <property type="match status" value="1"/>
</dbReference>
<organism evidence="3 4">
    <name type="scientific">Leucosporidium creatinivorum</name>
    <dbReference type="NCBI Taxonomy" id="106004"/>
    <lineage>
        <taxon>Eukaryota</taxon>
        <taxon>Fungi</taxon>
        <taxon>Dikarya</taxon>
        <taxon>Basidiomycota</taxon>
        <taxon>Pucciniomycotina</taxon>
        <taxon>Microbotryomycetes</taxon>
        <taxon>Leucosporidiales</taxon>
        <taxon>Leucosporidium</taxon>
    </lineage>
</organism>